<keyword evidence="5" id="KW-1185">Reference proteome</keyword>
<keyword evidence="1" id="KW-0732">Signal</keyword>
<dbReference type="Proteomes" id="UP000609064">
    <property type="component" value="Unassembled WGS sequence"/>
</dbReference>
<gene>
    <name evidence="4" type="primary">pepX1</name>
    <name evidence="4" type="ORF">GCM10011514_42330</name>
</gene>
<sequence length="717" mass="81557">MKKTLLLLCLASTAVFAQKKDFDEKELMSGKTPKNFTQPLPIIQRWLDDERVLVTQKLSPEAEAKSMVLEVSSGKMTEASEEILRPKAKPVKTIISKNNNLFLKSGDTETQLTNDPAEEKNAMFSPDSSYIAYTKENNLYSYDFKAKKEIKLTTDGTKTTLNGYATWVYWEEIFGRPTRFRAFWWSPDSKKIAYMRFDESKTMMFPLYSSEGQHGFIEETRYPKSGDPNPEAKVGFVSPAGGKTTWAAFNEKDEQYFGWPKWLPDGSGLMLQWINRGNDNLKLYNVSPKDGSKKELYNETQKSWIGIDEADERLTIMDGGKEMMIISDKTGWKQLYLYDINGKFINNITEGKYTVKNVEGIDQKNRVVYFYARGIESTARFDLYKVGFDGKGLKRLTFGAYNNRNINASPNLKYFITTYSNINTPTSMAIVDNEGKIVRELGSIKGAEMDNYNLAKTELLRVKSDDGIYDLPMTITYPQNMVAGKKYPVLVSIYGGPDAGTVYDQWTWSARQQWYAKEGIIQVALDHRASGHFGKEGVAYMHRNLGYWEMKDYKTLVKSLIDKGIADPTKICITGFSYGGYMSCYALTYGSDVFTHGMAGGSVVDWSLYDSAYTERYMDTPAENPEGYKSANVLTHTSKLKGVLQIVHGTMDDNVHMQNSIQLISKLQDEKKNFEFMLYPNGRHGWGGNKGVHFDNLKTQFIYKHLLEKPIPEGLLK</sequence>
<accession>A0A916Z3B8</accession>
<dbReference type="Pfam" id="PF00930">
    <property type="entry name" value="DPPIV_N"/>
    <property type="match status" value="1"/>
</dbReference>
<dbReference type="GO" id="GO:0006508">
    <property type="term" value="P:proteolysis"/>
    <property type="evidence" value="ECO:0007669"/>
    <property type="project" value="InterPro"/>
</dbReference>
<evidence type="ECO:0000259" key="2">
    <source>
        <dbReference type="Pfam" id="PF00326"/>
    </source>
</evidence>
<dbReference type="AlphaFoldDB" id="A0A916Z3B8"/>
<dbReference type="InterPro" id="IPR050278">
    <property type="entry name" value="Serine_Prot_S9B/DPPIV"/>
</dbReference>
<evidence type="ECO:0000313" key="4">
    <source>
        <dbReference type="EMBL" id="GGD73748.1"/>
    </source>
</evidence>
<dbReference type="InterPro" id="IPR002469">
    <property type="entry name" value="Peptidase_S9B_N"/>
</dbReference>
<feature type="domain" description="Dipeptidylpeptidase IV N-terminal" evidence="3">
    <location>
        <begin position="109"/>
        <end position="426"/>
    </location>
</feature>
<feature type="domain" description="Peptidase S9 prolyl oligopeptidase catalytic" evidence="2">
    <location>
        <begin position="506"/>
        <end position="706"/>
    </location>
</feature>
<organism evidence="4 5">
    <name type="scientific">Emticicia aquatilis</name>
    <dbReference type="NCBI Taxonomy" id="1537369"/>
    <lineage>
        <taxon>Bacteria</taxon>
        <taxon>Pseudomonadati</taxon>
        <taxon>Bacteroidota</taxon>
        <taxon>Cytophagia</taxon>
        <taxon>Cytophagales</taxon>
        <taxon>Leadbetterellaceae</taxon>
        <taxon>Emticicia</taxon>
    </lineage>
</organism>
<evidence type="ECO:0000256" key="1">
    <source>
        <dbReference type="SAM" id="SignalP"/>
    </source>
</evidence>
<comment type="caution">
    <text evidence="4">The sequence shown here is derived from an EMBL/GenBank/DDBJ whole genome shotgun (WGS) entry which is preliminary data.</text>
</comment>
<dbReference type="EMBL" id="BMKK01000010">
    <property type="protein sequence ID" value="GGD73748.1"/>
    <property type="molecule type" value="Genomic_DNA"/>
</dbReference>
<reference evidence="4" key="1">
    <citation type="journal article" date="2014" name="Int. J. Syst. Evol. Microbiol.">
        <title>Complete genome sequence of Corynebacterium casei LMG S-19264T (=DSM 44701T), isolated from a smear-ripened cheese.</title>
        <authorList>
            <consortium name="US DOE Joint Genome Institute (JGI-PGF)"/>
            <person name="Walter F."/>
            <person name="Albersmeier A."/>
            <person name="Kalinowski J."/>
            <person name="Ruckert C."/>
        </authorList>
    </citation>
    <scope>NUCLEOTIDE SEQUENCE</scope>
    <source>
        <strain evidence="4">CGMCC 1.15958</strain>
    </source>
</reference>
<dbReference type="InterPro" id="IPR029058">
    <property type="entry name" value="AB_hydrolase_fold"/>
</dbReference>
<dbReference type="PANTHER" id="PTHR11731:SF193">
    <property type="entry name" value="DIPEPTIDYL PEPTIDASE 9"/>
    <property type="match status" value="1"/>
</dbReference>
<reference evidence="4" key="2">
    <citation type="submission" date="2020-09" db="EMBL/GenBank/DDBJ databases">
        <authorList>
            <person name="Sun Q."/>
            <person name="Zhou Y."/>
        </authorList>
    </citation>
    <scope>NUCLEOTIDE SEQUENCE</scope>
    <source>
        <strain evidence="4">CGMCC 1.15958</strain>
    </source>
</reference>
<dbReference type="RefSeq" id="WP_188769140.1">
    <property type="nucleotide sequence ID" value="NZ_BMKK01000010.1"/>
</dbReference>
<evidence type="ECO:0000313" key="5">
    <source>
        <dbReference type="Proteomes" id="UP000609064"/>
    </source>
</evidence>
<feature type="chain" id="PRO_5036966221" evidence="1">
    <location>
        <begin position="18"/>
        <end position="717"/>
    </location>
</feature>
<dbReference type="Gene3D" id="2.140.10.30">
    <property type="entry name" value="Dipeptidylpeptidase IV, N-terminal domain"/>
    <property type="match status" value="1"/>
</dbReference>
<dbReference type="GO" id="GO:0008239">
    <property type="term" value="F:dipeptidyl-peptidase activity"/>
    <property type="evidence" value="ECO:0007669"/>
    <property type="project" value="TreeGrafter"/>
</dbReference>
<dbReference type="InterPro" id="IPR001375">
    <property type="entry name" value="Peptidase_S9_cat"/>
</dbReference>
<dbReference type="Pfam" id="PF00326">
    <property type="entry name" value="Peptidase_S9"/>
    <property type="match status" value="1"/>
</dbReference>
<dbReference type="SUPFAM" id="SSF53474">
    <property type="entry name" value="alpha/beta-Hydrolases"/>
    <property type="match status" value="1"/>
</dbReference>
<protein>
    <submittedName>
        <fullName evidence="4">Peptidase S9</fullName>
    </submittedName>
</protein>
<dbReference type="PANTHER" id="PTHR11731">
    <property type="entry name" value="PROTEASE FAMILY S9B,C DIPEPTIDYL-PEPTIDASE IV-RELATED"/>
    <property type="match status" value="1"/>
</dbReference>
<name>A0A916Z3B8_9BACT</name>
<dbReference type="GO" id="GO:0008236">
    <property type="term" value="F:serine-type peptidase activity"/>
    <property type="evidence" value="ECO:0007669"/>
    <property type="project" value="InterPro"/>
</dbReference>
<dbReference type="Gene3D" id="3.40.50.1820">
    <property type="entry name" value="alpha/beta hydrolase"/>
    <property type="match status" value="1"/>
</dbReference>
<feature type="signal peptide" evidence="1">
    <location>
        <begin position="1"/>
        <end position="17"/>
    </location>
</feature>
<proteinExistence type="predicted"/>
<dbReference type="SUPFAM" id="SSF82171">
    <property type="entry name" value="DPP6 N-terminal domain-like"/>
    <property type="match status" value="1"/>
</dbReference>
<evidence type="ECO:0000259" key="3">
    <source>
        <dbReference type="Pfam" id="PF00930"/>
    </source>
</evidence>